<evidence type="ECO:0000313" key="3">
    <source>
        <dbReference type="Proteomes" id="UP000028582"/>
    </source>
</evidence>
<keyword evidence="1" id="KW-0732">Signal</keyword>
<dbReference type="PANTHER" id="PTHR46809">
    <property type="entry name" value="STROMAL CELL-DERIVED FACTOR 2-LIKE PROTEIN"/>
    <property type="match status" value="1"/>
</dbReference>
<proteinExistence type="predicted"/>
<dbReference type="InterPro" id="IPR036300">
    <property type="entry name" value="MIR_dom_sf"/>
</dbReference>
<dbReference type="PANTHER" id="PTHR46809:SF2">
    <property type="entry name" value="GH21273P"/>
    <property type="match status" value="1"/>
</dbReference>
<name>A0A080YWK0_PHYNI</name>
<accession>A0A080YWK0</accession>
<gene>
    <name evidence="2" type="ORF">F444_22858</name>
</gene>
<evidence type="ECO:0000256" key="1">
    <source>
        <dbReference type="SAM" id="SignalP"/>
    </source>
</evidence>
<organism evidence="2 3">
    <name type="scientific">Phytophthora nicotianae P1976</name>
    <dbReference type="NCBI Taxonomy" id="1317066"/>
    <lineage>
        <taxon>Eukaryota</taxon>
        <taxon>Sar</taxon>
        <taxon>Stramenopiles</taxon>
        <taxon>Oomycota</taxon>
        <taxon>Peronosporomycetes</taxon>
        <taxon>Peronosporales</taxon>
        <taxon>Peronosporaceae</taxon>
        <taxon>Phytophthora</taxon>
    </lineage>
</organism>
<dbReference type="AlphaFoldDB" id="A0A080YWK0"/>
<evidence type="ECO:0008006" key="4">
    <source>
        <dbReference type="Google" id="ProtNLM"/>
    </source>
</evidence>
<comment type="caution">
    <text evidence="2">The sequence shown here is derived from an EMBL/GenBank/DDBJ whole genome shotgun (WGS) entry which is preliminary data.</text>
</comment>
<feature type="signal peptide" evidence="1">
    <location>
        <begin position="1"/>
        <end position="20"/>
    </location>
</feature>
<dbReference type="Proteomes" id="UP000028582">
    <property type="component" value="Unassembled WGS sequence"/>
</dbReference>
<sequence length="230" mass="25220">MRTGLLLLSALLIAVPLVAADSATYCVKWRATSNSTRTACANHRTTSHAPRKSLPDSWASASVKAAAACAKWSATTTSSHVKKLACKTPLLTSAGFEHVTCGSSVKLVHGPSRYRMHSHEIQYGSGSGQQSATTHIACTRTCSRHLCRRRTWKSAPLGWLEKETAWIRGSSSVRRTNSAQQRDNAMTTDFGNVELIRLRHRSTNHLLSTSSKSRFNDNNCPQCLINAIRK</sequence>
<dbReference type="Gene3D" id="2.80.10.50">
    <property type="match status" value="1"/>
</dbReference>
<dbReference type="EMBL" id="ANJA01004805">
    <property type="protein sequence ID" value="ETO58761.1"/>
    <property type="molecule type" value="Genomic_DNA"/>
</dbReference>
<dbReference type="SUPFAM" id="SSF82109">
    <property type="entry name" value="MIR domain"/>
    <property type="match status" value="1"/>
</dbReference>
<reference evidence="2 3" key="1">
    <citation type="submission" date="2013-11" db="EMBL/GenBank/DDBJ databases">
        <title>The Genome Sequence of Phytophthora parasitica P1976.</title>
        <authorList>
            <consortium name="The Broad Institute Genomics Platform"/>
            <person name="Russ C."/>
            <person name="Tyler B."/>
            <person name="Panabieres F."/>
            <person name="Shan W."/>
            <person name="Tripathy S."/>
            <person name="Grunwald N."/>
            <person name="Machado M."/>
            <person name="Johnson C.S."/>
            <person name="Walker B."/>
            <person name="Young S."/>
            <person name="Zeng Q."/>
            <person name="Gargeya S."/>
            <person name="Fitzgerald M."/>
            <person name="Haas B."/>
            <person name="Abouelleil A."/>
            <person name="Allen A.W."/>
            <person name="Alvarado L."/>
            <person name="Arachchi H.M."/>
            <person name="Berlin A.M."/>
            <person name="Chapman S.B."/>
            <person name="Gainer-Dewar J."/>
            <person name="Goldberg J."/>
            <person name="Griggs A."/>
            <person name="Gujja S."/>
            <person name="Hansen M."/>
            <person name="Howarth C."/>
            <person name="Imamovic A."/>
            <person name="Ireland A."/>
            <person name="Larimer J."/>
            <person name="McCowan C."/>
            <person name="Murphy C."/>
            <person name="Pearson M."/>
            <person name="Poon T.W."/>
            <person name="Priest M."/>
            <person name="Roberts A."/>
            <person name="Saif S."/>
            <person name="Shea T."/>
            <person name="Sisk P."/>
            <person name="Sykes S."/>
            <person name="Wortman J."/>
            <person name="Nusbaum C."/>
            <person name="Birren B."/>
        </authorList>
    </citation>
    <scope>NUCLEOTIDE SEQUENCE [LARGE SCALE GENOMIC DNA]</scope>
    <source>
        <strain evidence="2 3">P1976</strain>
    </source>
</reference>
<evidence type="ECO:0000313" key="2">
    <source>
        <dbReference type="EMBL" id="ETO58761.1"/>
    </source>
</evidence>
<protein>
    <recommendedName>
        <fullName evidence="4">Secreted protein</fullName>
    </recommendedName>
</protein>
<feature type="chain" id="PRO_5001752460" description="Secreted protein" evidence="1">
    <location>
        <begin position="21"/>
        <end position="230"/>
    </location>
</feature>